<evidence type="ECO:0000313" key="2">
    <source>
        <dbReference type="Proteomes" id="UP000076865"/>
    </source>
</evidence>
<dbReference type="Proteomes" id="UP000076865">
    <property type="component" value="Chromosome"/>
</dbReference>
<dbReference type="RefSeq" id="WP_066326330.1">
    <property type="nucleotide sequence ID" value="NZ_CP015438.1"/>
</dbReference>
<dbReference type="Gene3D" id="1.10.10.1830">
    <property type="entry name" value="Non-ribosomal peptide synthase, adenylation domain"/>
    <property type="match status" value="1"/>
</dbReference>
<name>A0A160F4A4_9BACL</name>
<organism evidence="1 2">
    <name type="scientific">Anoxybacteroides amylolyticum</name>
    <dbReference type="NCBI Taxonomy" id="294699"/>
    <lineage>
        <taxon>Bacteria</taxon>
        <taxon>Bacillati</taxon>
        <taxon>Bacillota</taxon>
        <taxon>Bacilli</taxon>
        <taxon>Bacillales</taxon>
        <taxon>Anoxybacillaceae</taxon>
        <taxon>Anoxybacteroides</taxon>
    </lineage>
</organism>
<dbReference type="OrthoDB" id="2879342at2"/>
<proteinExistence type="predicted"/>
<sequence length="144" mass="17426">MLYNIFYQIDNLNIQIKIKNKKLSLIYEEGTLPLDLKKQIRQHKQQIIKRLEENEMARAKGFLIYRYGELYEYRYGLGAYLFIEREGELAYAWRANYMPKEKQSYKIKMLAERVPFEKAFQEAAGFIDWLQRQRKWGDSNVKVV</sequence>
<evidence type="ECO:0000313" key="1">
    <source>
        <dbReference type="EMBL" id="ANB61218.1"/>
    </source>
</evidence>
<gene>
    <name evidence="1" type="ORF">GFC30_2761</name>
</gene>
<accession>A0A160F4A4</accession>
<reference evidence="1 2" key="1">
    <citation type="journal article" date="2006" name="Syst. Appl. Microbiol.">
        <title>Anoxybacillus amylolyticus sp. nov., a thermophilic amylase producing bacterium isolated from Mount Rittmann (Antarctica).</title>
        <authorList>
            <person name="Poli A."/>
            <person name="Esposito E."/>
            <person name="Lama L."/>
            <person name="Orlando P."/>
            <person name="Nicolaus G."/>
            <person name="de Appolonia F."/>
            <person name="Gambacorta A."/>
            <person name="Nicolaus B."/>
        </authorList>
    </citation>
    <scope>NUCLEOTIDE SEQUENCE [LARGE SCALE GENOMIC DNA]</scope>
    <source>
        <strain evidence="1 2">DSM 15939</strain>
    </source>
</reference>
<dbReference type="AlphaFoldDB" id="A0A160F4A4"/>
<dbReference type="EMBL" id="CP015438">
    <property type="protein sequence ID" value="ANB61218.1"/>
    <property type="molecule type" value="Genomic_DNA"/>
</dbReference>
<dbReference type="PATRIC" id="fig|294699.3.peg.2841"/>
<keyword evidence="2" id="KW-1185">Reference proteome</keyword>
<protein>
    <submittedName>
        <fullName evidence="1">Uncharacterized protein</fullName>
    </submittedName>
</protein>
<dbReference type="InterPro" id="IPR044894">
    <property type="entry name" value="TubC_N_sf"/>
</dbReference>
<dbReference type="KEGG" id="aamy:GFC30_2761"/>